<dbReference type="RefSeq" id="WP_165334129.1">
    <property type="nucleotide sequence ID" value="NZ_JAAKZW010000112.1"/>
</dbReference>
<feature type="region of interest" description="Disordered" evidence="1">
    <location>
        <begin position="31"/>
        <end position="63"/>
    </location>
</feature>
<dbReference type="PROSITE" id="PS51257">
    <property type="entry name" value="PROKAR_LIPOPROTEIN"/>
    <property type="match status" value="1"/>
</dbReference>
<reference evidence="3 4" key="1">
    <citation type="submission" date="2020-02" db="EMBL/GenBank/DDBJ databases">
        <title>Whole-genome analyses of novel actinobacteria.</title>
        <authorList>
            <person name="Sahin N."/>
            <person name="Tokatli A."/>
        </authorList>
    </citation>
    <scope>NUCLEOTIDE SEQUENCE [LARGE SCALE GENOMIC DNA]</scope>
    <source>
        <strain evidence="3 4">YC504</strain>
    </source>
</reference>
<protein>
    <recommendedName>
        <fullName evidence="5">Lipoprotein</fullName>
    </recommendedName>
</protein>
<keyword evidence="4" id="KW-1185">Reference proteome</keyword>
<dbReference type="Gene3D" id="2.50.20.20">
    <property type="match status" value="1"/>
</dbReference>
<feature type="region of interest" description="Disordered" evidence="1">
    <location>
        <begin position="234"/>
        <end position="272"/>
    </location>
</feature>
<feature type="compositionally biased region" description="Basic and acidic residues" evidence="1">
    <location>
        <begin position="180"/>
        <end position="190"/>
    </location>
</feature>
<name>A0A6G4XPF0_9ACTN</name>
<comment type="caution">
    <text evidence="3">The sequence shown here is derived from an EMBL/GenBank/DDBJ whole genome shotgun (WGS) entry which is preliminary data.</text>
</comment>
<sequence>MSRTRRGTLSTAAVTLCAGLLMGSLAGCGDDSGGSGGGSGGNGGSGGGAGDKESSIADKSAKEISDAAQQALLDAKSLRMSMDSGASSSGGEPQSFDLAVDQQGNCAGTFKMPEGKGSFDILKRGEKVWIKADAAFWKAMGGPNGDAAADLLKDKHLMGDTKDPQLSQLSSSCNLKALQKEMGSEGETGKLKKGGTSTVDGQEAIALEETDAGEKSTIHVATEGKPYPLKIVSQEGGKEQTVSFSDYDEPVPSETPPAGETVDVKELQKQGA</sequence>
<feature type="compositionally biased region" description="Basic and acidic residues" evidence="1">
    <location>
        <begin position="262"/>
        <end position="272"/>
    </location>
</feature>
<dbReference type="EMBL" id="JAAKZW010000112">
    <property type="protein sequence ID" value="NGO78680.1"/>
    <property type="molecule type" value="Genomic_DNA"/>
</dbReference>
<evidence type="ECO:0000256" key="2">
    <source>
        <dbReference type="SAM" id="SignalP"/>
    </source>
</evidence>
<evidence type="ECO:0000313" key="3">
    <source>
        <dbReference type="EMBL" id="NGO78680.1"/>
    </source>
</evidence>
<feature type="region of interest" description="Disordered" evidence="1">
    <location>
        <begin position="180"/>
        <end position="199"/>
    </location>
</feature>
<dbReference type="AlphaFoldDB" id="A0A6G4XPF0"/>
<proteinExistence type="predicted"/>
<accession>A0A6G4XPF0</accession>
<feature type="region of interest" description="Disordered" evidence="1">
    <location>
        <begin position="75"/>
        <end position="98"/>
    </location>
</feature>
<feature type="compositionally biased region" description="Gly residues" evidence="1">
    <location>
        <begin position="31"/>
        <end position="49"/>
    </location>
</feature>
<feature type="chain" id="PRO_5039365609" description="Lipoprotein" evidence="2">
    <location>
        <begin position="27"/>
        <end position="272"/>
    </location>
</feature>
<evidence type="ECO:0008006" key="5">
    <source>
        <dbReference type="Google" id="ProtNLM"/>
    </source>
</evidence>
<organism evidence="3 4">
    <name type="scientific">Streptomyces mesophilus</name>
    <dbReference type="NCBI Taxonomy" id="1775132"/>
    <lineage>
        <taxon>Bacteria</taxon>
        <taxon>Bacillati</taxon>
        <taxon>Actinomycetota</taxon>
        <taxon>Actinomycetes</taxon>
        <taxon>Kitasatosporales</taxon>
        <taxon>Streptomycetaceae</taxon>
        <taxon>Streptomyces</taxon>
    </lineage>
</organism>
<feature type="signal peptide" evidence="2">
    <location>
        <begin position="1"/>
        <end position="26"/>
    </location>
</feature>
<dbReference type="Proteomes" id="UP000481109">
    <property type="component" value="Unassembled WGS sequence"/>
</dbReference>
<evidence type="ECO:0000313" key="4">
    <source>
        <dbReference type="Proteomes" id="UP000481109"/>
    </source>
</evidence>
<evidence type="ECO:0000256" key="1">
    <source>
        <dbReference type="SAM" id="MobiDB-lite"/>
    </source>
</evidence>
<gene>
    <name evidence="3" type="ORF">G6045_23920</name>
</gene>
<keyword evidence="2" id="KW-0732">Signal</keyword>
<feature type="compositionally biased region" description="Basic and acidic residues" evidence="1">
    <location>
        <begin position="50"/>
        <end position="63"/>
    </location>
</feature>